<dbReference type="PANTHER" id="PTHR22916">
    <property type="entry name" value="GLYCOSYLTRANSFERASE"/>
    <property type="match status" value="1"/>
</dbReference>
<sequence length="235" mass="27180">MIFISVCMATYNGELYIERQLKSILQQLDINDEIIISDDGSTDKTLQIIDGFADRRIKVFVNKKRRGPVGNFENALLNSCGQYIYLADQDDIWLPDKISTINSLLKNHDLVLADCEVVDQNGNLLQASFFEHRGSSPGFWNNLYRNSYMGCCMAFRREILDYVLPFPSKIHMHDWWIGLLVEAKGRVIFYEEPLIKYVRHGGNASPTGEVGYGFYRKFSNRLFLLVYLIKHLLLH</sequence>
<protein>
    <submittedName>
        <fullName evidence="2">Glycosyltransferase family 2 protein</fullName>
    </submittedName>
</protein>
<dbReference type="GO" id="GO:0016758">
    <property type="term" value="F:hexosyltransferase activity"/>
    <property type="evidence" value="ECO:0007669"/>
    <property type="project" value="UniProtKB-ARBA"/>
</dbReference>
<accession>A0A7G5GSK2</accession>
<proteinExistence type="predicted"/>
<feature type="domain" description="Glycosyltransferase 2-like" evidence="1">
    <location>
        <begin position="5"/>
        <end position="161"/>
    </location>
</feature>
<evidence type="ECO:0000259" key="1">
    <source>
        <dbReference type="Pfam" id="PF00535"/>
    </source>
</evidence>
<dbReference type="PANTHER" id="PTHR22916:SF3">
    <property type="entry name" value="UDP-GLCNAC:BETAGAL BETA-1,3-N-ACETYLGLUCOSAMINYLTRANSFERASE-LIKE PROTEIN 1"/>
    <property type="match status" value="1"/>
</dbReference>
<evidence type="ECO:0000313" key="3">
    <source>
        <dbReference type="Proteomes" id="UP000515369"/>
    </source>
</evidence>
<dbReference type="Gene3D" id="3.90.550.10">
    <property type="entry name" value="Spore Coat Polysaccharide Biosynthesis Protein SpsA, Chain A"/>
    <property type="match status" value="1"/>
</dbReference>
<organism evidence="2 3">
    <name type="scientific">Spirosoma foliorum</name>
    <dbReference type="NCBI Taxonomy" id="2710596"/>
    <lineage>
        <taxon>Bacteria</taxon>
        <taxon>Pseudomonadati</taxon>
        <taxon>Bacteroidota</taxon>
        <taxon>Cytophagia</taxon>
        <taxon>Cytophagales</taxon>
        <taxon>Cytophagaceae</taxon>
        <taxon>Spirosoma</taxon>
    </lineage>
</organism>
<keyword evidence="2" id="KW-0808">Transferase</keyword>
<dbReference type="Pfam" id="PF00535">
    <property type="entry name" value="Glycos_transf_2"/>
    <property type="match status" value="1"/>
</dbReference>
<dbReference type="InterPro" id="IPR001173">
    <property type="entry name" value="Glyco_trans_2-like"/>
</dbReference>
<dbReference type="InterPro" id="IPR029044">
    <property type="entry name" value="Nucleotide-diphossugar_trans"/>
</dbReference>
<gene>
    <name evidence="2" type="ORF">H3H32_28475</name>
</gene>
<dbReference type="SUPFAM" id="SSF53448">
    <property type="entry name" value="Nucleotide-diphospho-sugar transferases"/>
    <property type="match status" value="1"/>
</dbReference>
<evidence type="ECO:0000313" key="2">
    <source>
        <dbReference type="EMBL" id="QMW01844.1"/>
    </source>
</evidence>
<name>A0A7G5GSK2_9BACT</name>
<keyword evidence="3" id="KW-1185">Reference proteome</keyword>
<dbReference type="AlphaFoldDB" id="A0A7G5GSK2"/>
<dbReference type="EMBL" id="CP059732">
    <property type="protein sequence ID" value="QMW01844.1"/>
    <property type="molecule type" value="Genomic_DNA"/>
</dbReference>
<reference evidence="2 3" key="1">
    <citation type="submission" date="2020-07" db="EMBL/GenBank/DDBJ databases">
        <title>Spirosoma foliorum sp. nov., isolated from the leaves on the Nejang mountain Korea, Republic of.</title>
        <authorList>
            <person name="Ho H."/>
            <person name="Lee Y.-J."/>
            <person name="Nurcahyanto D.-A."/>
            <person name="Kim S.-G."/>
        </authorList>
    </citation>
    <scope>NUCLEOTIDE SEQUENCE [LARGE SCALE GENOMIC DNA]</scope>
    <source>
        <strain evidence="2 3">PL0136</strain>
    </source>
</reference>
<dbReference type="CDD" id="cd04196">
    <property type="entry name" value="GT_2_like_d"/>
    <property type="match status" value="1"/>
</dbReference>
<dbReference type="KEGG" id="sfol:H3H32_28475"/>
<dbReference type="Proteomes" id="UP000515369">
    <property type="component" value="Chromosome"/>
</dbReference>